<comment type="caution">
    <text evidence="19">The sequence shown here is derived from an EMBL/GenBank/DDBJ whole genome shotgun (WGS) entry which is preliminary data.</text>
</comment>
<dbReference type="Pfam" id="PF00388">
    <property type="entry name" value="PI-PLC-X"/>
    <property type="match status" value="1"/>
</dbReference>
<dbReference type="InterPro" id="IPR001711">
    <property type="entry name" value="PLipase_C_Pinositol-sp_Y"/>
</dbReference>
<feature type="domain" description="SH2" evidence="15">
    <location>
        <begin position="694"/>
        <end position="783"/>
    </location>
</feature>
<dbReference type="GO" id="GO:0048015">
    <property type="term" value="P:phosphatidylinositol-mediated signaling"/>
    <property type="evidence" value="ECO:0007669"/>
    <property type="project" value="TreeGrafter"/>
</dbReference>
<comment type="catalytic activity">
    <reaction evidence="13">
        <text>a 1,2-diacyl-sn-glycero-3-phospho-(1D-myo-inositol-4,5-bisphosphate) + H2O = 1D-myo-inositol 1,4,5-trisphosphate + a 1,2-diacyl-sn-glycerol + H(+)</text>
        <dbReference type="Rhea" id="RHEA:33179"/>
        <dbReference type="ChEBI" id="CHEBI:15377"/>
        <dbReference type="ChEBI" id="CHEBI:15378"/>
        <dbReference type="ChEBI" id="CHEBI:17815"/>
        <dbReference type="ChEBI" id="CHEBI:58456"/>
        <dbReference type="ChEBI" id="CHEBI:203600"/>
        <dbReference type="EC" id="3.1.4.11"/>
    </reaction>
</comment>
<dbReference type="Pfam" id="PF00168">
    <property type="entry name" value="C2"/>
    <property type="match status" value="1"/>
</dbReference>
<gene>
    <name evidence="19" type="ORF">CYNAS_LOCUS18801</name>
</gene>
<dbReference type="Pfam" id="PF00018">
    <property type="entry name" value="SH3_1"/>
    <property type="match status" value="1"/>
</dbReference>
<dbReference type="InterPro" id="IPR001452">
    <property type="entry name" value="SH3_domain"/>
</dbReference>
<dbReference type="SUPFAM" id="SSF55550">
    <property type="entry name" value="SH2 domain"/>
    <property type="match status" value="2"/>
</dbReference>
<dbReference type="Gene3D" id="3.20.20.190">
    <property type="entry name" value="Phosphatidylinositol (PI) phosphodiesterase"/>
    <property type="match status" value="2"/>
</dbReference>
<evidence type="ECO:0000256" key="2">
    <source>
        <dbReference type="ARBA" id="ARBA00012368"/>
    </source>
</evidence>
<dbReference type="GO" id="GO:0010634">
    <property type="term" value="P:positive regulation of epithelial cell migration"/>
    <property type="evidence" value="ECO:0007669"/>
    <property type="project" value="TreeGrafter"/>
</dbReference>
<evidence type="ECO:0000256" key="9">
    <source>
        <dbReference type="ARBA" id="ARBA00023098"/>
    </source>
</evidence>
<dbReference type="InterPro" id="IPR000909">
    <property type="entry name" value="PLipase_C_PInositol-sp_X_dom"/>
</dbReference>
<feature type="compositionally biased region" description="Polar residues" evidence="14">
    <location>
        <begin position="1272"/>
        <end position="1283"/>
    </location>
</feature>
<dbReference type="InterPro" id="IPR036028">
    <property type="entry name" value="SH3-like_dom_sf"/>
</dbReference>
<evidence type="ECO:0000256" key="11">
    <source>
        <dbReference type="PROSITE-ProRule" id="PRU00191"/>
    </source>
</evidence>
<dbReference type="InterPro" id="IPR057061">
    <property type="entry name" value="PLCG_EF-hand_2"/>
</dbReference>
<dbReference type="Pfam" id="PF00017">
    <property type="entry name" value="SH2"/>
    <property type="match status" value="2"/>
</dbReference>
<dbReference type="PROSITE" id="PS50002">
    <property type="entry name" value="SH3"/>
    <property type="match status" value="1"/>
</dbReference>
<name>A0AA36HB76_CYLNA</name>
<keyword evidence="4" id="KW-0677">Repeat</keyword>
<evidence type="ECO:0000313" key="19">
    <source>
        <dbReference type="EMBL" id="CAJ0606818.1"/>
    </source>
</evidence>
<feature type="compositionally biased region" description="Polar residues" evidence="14">
    <location>
        <begin position="1250"/>
        <end position="1263"/>
    </location>
</feature>
<evidence type="ECO:0000256" key="8">
    <source>
        <dbReference type="ARBA" id="ARBA00022999"/>
    </source>
</evidence>
<dbReference type="SUPFAM" id="SSF51695">
    <property type="entry name" value="PLC-like phosphodiesterases"/>
    <property type="match status" value="1"/>
</dbReference>
<evidence type="ECO:0000259" key="18">
    <source>
        <dbReference type="PROSITE" id="PS50008"/>
    </source>
</evidence>
<evidence type="ECO:0000256" key="12">
    <source>
        <dbReference type="PROSITE-ProRule" id="PRU00192"/>
    </source>
</evidence>
<evidence type="ECO:0000259" key="16">
    <source>
        <dbReference type="PROSITE" id="PS50002"/>
    </source>
</evidence>
<evidence type="ECO:0000256" key="10">
    <source>
        <dbReference type="ARBA" id="ARBA00023224"/>
    </source>
</evidence>
<dbReference type="InterPro" id="IPR056586">
    <property type="entry name" value="EF-hand_PLCG1"/>
</dbReference>
<feature type="domain" description="PI-PLC Y-box" evidence="18">
    <location>
        <begin position="959"/>
        <end position="1069"/>
    </location>
</feature>
<evidence type="ECO:0000256" key="5">
    <source>
        <dbReference type="ARBA" id="ARBA00022801"/>
    </source>
</evidence>
<feature type="region of interest" description="Disordered" evidence="14">
    <location>
        <begin position="1250"/>
        <end position="1283"/>
    </location>
</feature>
<dbReference type="EMBL" id="CATQJL010000316">
    <property type="protein sequence ID" value="CAJ0606818.1"/>
    <property type="molecule type" value="Genomic_DNA"/>
</dbReference>
<evidence type="ECO:0000259" key="17">
    <source>
        <dbReference type="PROSITE" id="PS50004"/>
    </source>
</evidence>
<dbReference type="FunFam" id="3.20.20.190:FF:000063">
    <property type="entry name" value="1-phosphatidylinositol 4,5-bisphosphate phosphodiesterase gamma"/>
    <property type="match status" value="1"/>
</dbReference>
<feature type="region of interest" description="Disordered" evidence="14">
    <location>
        <begin position="1296"/>
        <end position="1356"/>
    </location>
</feature>
<dbReference type="SUPFAM" id="SSF47473">
    <property type="entry name" value="EF-hand"/>
    <property type="match status" value="1"/>
</dbReference>
<dbReference type="GO" id="GO:0046488">
    <property type="term" value="P:phosphatidylinositol metabolic process"/>
    <property type="evidence" value="ECO:0007669"/>
    <property type="project" value="TreeGrafter"/>
</dbReference>
<dbReference type="SMART" id="SM00252">
    <property type="entry name" value="SH2"/>
    <property type="match status" value="2"/>
</dbReference>
<dbReference type="PANTHER" id="PTHR10336">
    <property type="entry name" value="PHOSPHOINOSITIDE-SPECIFIC PHOSPHOLIPASE C FAMILY PROTEIN"/>
    <property type="match status" value="1"/>
</dbReference>
<organism evidence="19 20">
    <name type="scientific">Cylicocyclus nassatus</name>
    <name type="common">Nematode worm</name>
    <dbReference type="NCBI Taxonomy" id="53992"/>
    <lineage>
        <taxon>Eukaryota</taxon>
        <taxon>Metazoa</taxon>
        <taxon>Ecdysozoa</taxon>
        <taxon>Nematoda</taxon>
        <taxon>Chromadorea</taxon>
        <taxon>Rhabditida</taxon>
        <taxon>Rhabditina</taxon>
        <taxon>Rhabditomorpha</taxon>
        <taxon>Strongyloidea</taxon>
        <taxon>Strongylidae</taxon>
        <taxon>Cylicocyclus</taxon>
    </lineage>
</organism>
<dbReference type="InterPro" id="IPR035024">
    <property type="entry name" value="PLC-gamma_N-SH2"/>
</dbReference>
<feature type="compositionally biased region" description="Low complexity" evidence="14">
    <location>
        <begin position="1339"/>
        <end position="1356"/>
    </location>
</feature>
<dbReference type="CDD" id="cd00275">
    <property type="entry name" value="C2_PLC_like"/>
    <property type="match status" value="1"/>
</dbReference>
<dbReference type="SMART" id="SM00148">
    <property type="entry name" value="PLCXc"/>
    <property type="match status" value="1"/>
</dbReference>
<dbReference type="InterPro" id="IPR000008">
    <property type="entry name" value="C2_dom"/>
</dbReference>
<dbReference type="Gene3D" id="3.30.505.10">
    <property type="entry name" value="SH2 domain"/>
    <property type="match status" value="2"/>
</dbReference>
<dbReference type="Pfam" id="PF23583">
    <property type="entry name" value="EF_HAND_2_PLCG"/>
    <property type="match status" value="1"/>
</dbReference>
<dbReference type="InterPro" id="IPR035892">
    <property type="entry name" value="C2_domain_sf"/>
</dbReference>
<evidence type="ECO:0000256" key="7">
    <source>
        <dbReference type="ARBA" id="ARBA00022963"/>
    </source>
</evidence>
<evidence type="ECO:0000256" key="13">
    <source>
        <dbReference type="RuleBase" id="RU361133"/>
    </source>
</evidence>
<sequence length="1356" mass="155260">MVVAVPGRKTTVAGPAPTTFRSFNKHHMDFAKIYLAMQKGHKVCKINVLKKWDPAYKMLTLNMETRQLFLTKLEQTAVRSKPTLLDLRHVREVQTLDYKLSAIQIGDKWKKDREIQNFDPLKILVISYGTQFTLKEWTLLFESADACRMWNEGVHNLMLDTRDRFSSSHSARIERFIAKHFYNLVTPGTEFVARKHMKPFVQTSLQYKVSSRQLQEVTEDQMNLLQFTKATKNFIHSHTLFTSRFAELSQDGTTVTFDGFMRFLETMQRDDMISNRARVIDFLKRFLNIDEYLNEVLPEEPSLSVMEFCDFLFSRENSIWDSMNEKVIHDMTRPLSHYWIASSHNTYLTGDQLRSESSLDSYAQALLLGCRCIELDCWDGQRKPNSQEFQDIVIYHGYTMTSKLLLRDVLYVIKHYAFLTSVYPVILSIEDNCSVPAQRLLAQEVKEILGDDLLTQPISASETELPSPAALKKKIILKHKKLPIESEDLATFVSASTDEFQDTDILARECIKKGVLSLFDSVKHEWNSHVFILFPDRLCYLLQDCDETTMKDDTISMIGDDDREEENPVGFGVRPEEQHITEEWFHGHCERDEAKERILQHKDKGNGLFMIRDSNLFIGDYSLTILHDGKVHHVRIKTRIIDKEKKYYFMDNKVCDTLYELVSYYTRHYLTTPTFKMVLTTPCPQPQPHLDQPWFSTTADKEKAEALLSQVPEDGAFLLRYSSSDKSVFVLSIRVDGEIWHYRLKRDGRIFVVNQTVFENLNQIVEYYRSREFVRGISLRFPVNEKEIPSIPAHLEIARGSYQELSQLEEKVMARALRPYRGNGDDDLSFPANAIITVLRKEEALWTGRYGSSVGWFPASYVQEILPEKTTPTGVASNYNTIELAGTVIERVTDAEKQHVIKISHSAQQWSGQQWLLAARSLEEADDWQNQLWDLTRSVNDKISVLRIKEKSARIAAELSNLVVYCQAVPFDPTHVQTGSFYEMCSFVENKLERLIEKGLVSFNIRQLSRVYPHGSRITSANYNPVPMWNAGCHMVALNYQTGDKPMQLNQGKFMGNGRCGYVLKPEYMIDQDFDPAHGEAVTRSCPVRLTVQVIAGRHLSRRDKHKGICSPFVEVEIIGLPCDEKLFKTRTIASNGLNPTWNQTAVFDIMCPEMALLRFHVEDGDFVGPKTDPFIGQAVFPLDCIRCGFRSVPLLNQFSEELELSALLVDVQMIKIDDSTLIRSAHTVLQSSRMAPLLRSKDRKLRSFDSLSSPTGLTTSASAPREVASRAGTSLDSPTPASTIASRKFSAFQSQDSMDSADSMSPSQNGTVSSEKDKRRGKWSFPVFRFKSKDKEQNSSQQSSSNVSIKSIDHF</sequence>
<reference evidence="19" key="1">
    <citation type="submission" date="2023-07" db="EMBL/GenBank/DDBJ databases">
        <authorList>
            <consortium name="CYATHOMIX"/>
        </authorList>
    </citation>
    <scope>NUCLEOTIDE SEQUENCE</scope>
    <source>
        <strain evidence="19">N/A</strain>
    </source>
</reference>
<dbReference type="PRINTS" id="PR00390">
    <property type="entry name" value="PHPHLIPASEC"/>
</dbReference>
<dbReference type="GO" id="GO:0051209">
    <property type="term" value="P:release of sequestered calcium ion into cytosol"/>
    <property type="evidence" value="ECO:0007669"/>
    <property type="project" value="TreeGrafter"/>
</dbReference>
<dbReference type="GO" id="GO:0032587">
    <property type="term" value="C:ruffle membrane"/>
    <property type="evidence" value="ECO:0007669"/>
    <property type="project" value="TreeGrafter"/>
</dbReference>
<dbReference type="FunFam" id="3.30.505.10:FF:000011">
    <property type="entry name" value="1-phosphatidylinositol 4,5-bisphosphate phosphodiesterase gamma"/>
    <property type="match status" value="1"/>
</dbReference>
<keyword evidence="9 13" id="KW-0443">Lipid metabolism</keyword>
<evidence type="ECO:0000259" key="15">
    <source>
        <dbReference type="PROSITE" id="PS50001"/>
    </source>
</evidence>
<dbReference type="PROSITE" id="PS50007">
    <property type="entry name" value="PIPLC_X_DOMAIN"/>
    <property type="match status" value="1"/>
</dbReference>
<dbReference type="Gene3D" id="1.10.238.10">
    <property type="entry name" value="EF-hand"/>
    <property type="match status" value="1"/>
</dbReference>
<feature type="domain" description="C2" evidence="17">
    <location>
        <begin position="1064"/>
        <end position="1197"/>
    </location>
</feature>
<dbReference type="Pfam" id="PF23329">
    <property type="entry name" value="EF_HAND_1_PLCG"/>
    <property type="match status" value="1"/>
</dbReference>
<dbReference type="InterPro" id="IPR017946">
    <property type="entry name" value="PLC-like_Pdiesterase_TIM-brl"/>
</dbReference>
<dbReference type="PROSITE" id="PS50001">
    <property type="entry name" value="SH2"/>
    <property type="match status" value="2"/>
</dbReference>
<keyword evidence="5 13" id="KW-0378">Hydrolase</keyword>
<keyword evidence="10" id="KW-0807">Transducer</keyword>
<dbReference type="InterPro" id="IPR001192">
    <property type="entry name" value="PI-PLC_fam"/>
</dbReference>
<dbReference type="PRINTS" id="PR00401">
    <property type="entry name" value="SH2DOMAIN"/>
</dbReference>
<keyword evidence="3 12" id="KW-0728">SH3 domain</keyword>
<dbReference type="EC" id="3.1.4.11" evidence="2 13"/>
<dbReference type="PROSITE" id="PS50004">
    <property type="entry name" value="C2"/>
    <property type="match status" value="1"/>
</dbReference>
<feature type="domain" description="SH2" evidence="15">
    <location>
        <begin position="584"/>
        <end position="683"/>
    </location>
</feature>
<keyword evidence="6" id="KW-0106">Calcium</keyword>
<dbReference type="PANTHER" id="PTHR10336:SF159">
    <property type="entry name" value="1-PHOSPHATIDYLINOSITOL 4,5-BISPHOSPHATE PHOSPHODIESTERASE GAMMA"/>
    <property type="match status" value="1"/>
</dbReference>
<dbReference type="Pfam" id="PF00387">
    <property type="entry name" value="PI-PLC-Y"/>
    <property type="match status" value="1"/>
</dbReference>
<accession>A0AA36HB76</accession>
<dbReference type="Gene3D" id="2.60.40.150">
    <property type="entry name" value="C2 domain"/>
    <property type="match status" value="1"/>
</dbReference>
<dbReference type="SMART" id="SM00239">
    <property type="entry name" value="C2"/>
    <property type="match status" value="1"/>
</dbReference>
<evidence type="ECO:0000256" key="6">
    <source>
        <dbReference type="ARBA" id="ARBA00022837"/>
    </source>
</evidence>
<dbReference type="InterPro" id="IPR011992">
    <property type="entry name" value="EF-hand-dom_pair"/>
</dbReference>
<dbReference type="SMART" id="SM00326">
    <property type="entry name" value="SH3"/>
    <property type="match status" value="1"/>
</dbReference>
<evidence type="ECO:0000256" key="3">
    <source>
        <dbReference type="ARBA" id="ARBA00022443"/>
    </source>
</evidence>
<keyword evidence="7 13" id="KW-0442">Lipid degradation</keyword>
<dbReference type="CDD" id="cd10341">
    <property type="entry name" value="SH2_N-SH2_PLC_gamma_like"/>
    <property type="match status" value="1"/>
</dbReference>
<dbReference type="GO" id="GO:0016042">
    <property type="term" value="P:lipid catabolic process"/>
    <property type="evidence" value="ECO:0007669"/>
    <property type="project" value="UniProtKB-KW"/>
</dbReference>
<evidence type="ECO:0000256" key="14">
    <source>
        <dbReference type="SAM" id="MobiDB-lite"/>
    </source>
</evidence>
<dbReference type="InterPro" id="IPR036860">
    <property type="entry name" value="SH2_dom_sf"/>
</dbReference>
<keyword evidence="20" id="KW-1185">Reference proteome</keyword>
<evidence type="ECO:0000256" key="4">
    <source>
        <dbReference type="ARBA" id="ARBA00022737"/>
    </source>
</evidence>
<evidence type="ECO:0000256" key="1">
    <source>
        <dbReference type="ARBA" id="ARBA00001913"/>
    </source>
</evidence>
<dbReference type="InterPro" id="IPR000980">
    <property type="entry name" value="SH2"/>
</dbReference>
<evidence type="ECO:0000313" key="20">
    <source>
        <dbReference type="Proteomes" id="UP001176961"/>
    </source>
</evidence>
<proteinExistence type="predicted"/>
<comment type="cofactor">
    <cofactor evidence="1">
        <name>Ca(2+)</name>
        <dbReference type="ChEBI" id="CHEBI:29108"/>
    </cofactor>
</comment>
<protein>
    <recommendedName>
        <fullName evidence="2 13">Phosphoinositide phospholipase C</fullName>
        <ecNumber evidence="2 13">3.1.4.11</ecNumber>
    </recommendedName>
</protein>
<dbReference type="Gene3D" id="2.30.30.40">
    <property type="entry name" value="SH3 Domains"/>
    <property type="match status" value="1"/>
</dbReference>
<feature type="domain" description="SH3" evidence="16">
    <location>
        <begin position="809"/>
        <end position="867"/>
    </location>
</feature>
<dbReference type="FunFam" id="3.20.20.190:FF:000062">
    <property type="entry name" value="1-phosphatidylinositol 4,5-bisphosphate phosphodiesterase gamma"/>
    <property type="match status" value="1"/>
</dbReference>
<feature type="compositionally biased region" description="Low complexity" evidence="14">
    <location>
        <begin position="1296"/>
        <end position="1306"/>
    </location>
</feature>
<dbReference type="PROSITE" id="PS50008">
    <property type="entry name" value="PIPLC_Y_DOMAIN"/>
    <property type="match status" value="1"/>
</dbReference>
<dbReference type="Proteomes" id="UP001176961">
    <property type="component" value="Unassembled WGS sequence"/>
</dbReference>
<dbReference type="GO" id="GO:0004435">
    <property type="term" value="F:phosphatidylinositol-4,5-bisphosphate phospholipase C activity"/>
    <property type="evidence" value="ECO:0007669"/>
    <property type="project" value="UniProtKB-EC"/>
</dbReference>
<keyword evidence="8 11" id="KW-0727">SH2 domain</keyword>
<dbReference type="SUPFAM" id="SSF50044">
    <property type="entry name" value="SH3-domain"/>
    <property type="match status" value="1"/>
</dbReference>
<dbReference type="SUPFAM" id="SSF49562">
    <property type="entry name" value="C2 domain (Calcium/lipid-binding domain, CaLB)"/>
    <property type="match status" value="1"/>
</dbReference>
<dbReference type="SMART" id="SM00149">
    <property type="entry name" value="PLCYc"/>
    <property type="match status" value="1"/>
</dbReference>